<organism evidence="2">
    <name type="scientific">Gaeumannomyces tritici (strain R3-111a-1)</name>
    <name type="common">Wheat and barley take-all root rot fungus</name>
    <name type="synonym">Gaeumannomyces graminis var. tritici</name>
    <dbReference type="NCBI Taxonomy" id="644352"/>
    <lineage>
        <taxon>Eukaryota</taxon>
        <taxon>Fungi</taxon>
        <taxon>Dikarya</taxon>
        <taxon>Ascomycota</taxon>
        <taxon>Pezizomycotina</taxon>
        <taxon>Sordariomycetes</taxon>
        <taxon>Sordariomycetidae</taxon>
        <taxon>Magnaporthales</taxon>
        <taxon>Magnaporthaceae</taxon>
        <taxon>Gaeumannomyces</taxon>
    </lineage>
</organism>
<feature type="region of interest" description="Disordered" evidence="1">
    <location>
        <begin position="166"/>
        <end position="190"/>
    </location>
</feature>
<feature type="compositionally biased region" description="Pro residues" evidence="1">
    <location>
        <begin position="168"/>
        <end position="184"/>
    </location>
</feature>
<accession>J3NVV8</accession>
<dbReference type="STRING" id="644352.J3NVV8"/>
<reference evidence="3" key="5">
    <citation type="submission" date="2018-04" db="UniProtKB">
        <authorList>
            <consortium name="EnsemblFungi"/>
        </authorList>
    </citation>
    <scope>IDENTIFICATION</scope>
    <source>
        <strain evidence="3">R3-111a-1</strain>
    </source>
</reference>
<reference evidence="2" key="2">
    <citation type="submission" date="2010-07" db="EMBL/GenBank/DDBJ databases">
        <authorList>
            <consortium name="The Broad Institute Genome Sequencing Platform"/>
            <consortium name="Broad Institute Genome Sequencing Center for Infectious Disease"/>
            <person name="Ma L.-J."/>
            <person name="Dead R."/>
            <person name="Young S."/>
            <person name="Zeng Q."/>
            <person name="Koehrsen M."/>
            <person name="Alvarado L."/>
            <person name="Berlin A."/>
            <person name="Chapman S.B."/>
            <person name="Chen Z."/>
            <person name="Freedman E."/>
            <person name="Gellesch M."/>
            <person name="Goldberg J."/>
            <person name="Griggs A."/>
            <person name="Gujja S."/>
            <person name="Heilman E.R."/>
            <person name="Heiman D."/>
            <person name="Hepburn T."/>
            <person name="Howarth C."/>
            <person name="Jen D."/>
            <person name="Larson L."/>
            <person name="Mehta T."/>
            <person name="Neiman D."/>
            <person name="Pearson M."/>
            <person name="Roberts A."/>
            <person name="Saif S."/>
            <person name="Shea T."/>
            <person name="Shenoy N."/>
            <person name="Sisk P."/>
            <person name="Stolte C."/>
            <person name="Sykes S."/>
            <person name="Walk T."/>
            <person name="White J."/>
            <person name="Yandava C."/>
            <person name="Haas B."/>
            <person name="Nusbaum C."/>
            <person name="Birren B."/>
        </authorList>
    </citation>
    <scope>NUCLEOTIDE SEQUENCE</scope>
    <source>
        <strain evidence="2">R3-111a-1</strain>
    </source>
</reference>
<dbReference type="EnsemblFungi" id="EJT75487">
    <property type="protein sequence ID" value="EJT75487"/>
    <property type="gene ID" value="GGTG_05420"/>
</dbReference>
<keyword evidence="4" id="KW-1185">Reference proteome</keyword>
<dbReference type="VEuPathDB" id="FungiDB:GGTG_05420"/>
<protein>
    <submittedName>
        <fullName evidence="2 3">Uncharacterized protein</fullName>
    </submittedName>
</protein>
<dbReference type="RefSeq" id="XP_009221487.1">
    <property type="nucleotide sequence ID" value="XM_009223223.1"/>
</dbReference>
<reference evidence="2" key="3">
    <citation type="submission" date="2010-09" db="EMBL/GenBank/DDBJ databases">
        <title>Annotation of Gaeumannomyces graminis var. tritici R3-111a-1.</title>
        <authorList>
            <consortium name="The Broad Institute Genome Sequencing Platform"/>
            <person name="Ma L.-J."/>
            <person name="Dead R."/>
            <person name="Young S.K."/>
            <person name="Zeng Q."/>
            <person name="Gargeya S."/>
            <person name="Fitzgerald M."/>
            <person name="Haas B."/>
            <person name="Abouelleil A."/>
            <person name="Alvarado L."/>
            <person name="Arachchi H.M."/>
            <person name="Berlin A."/>
            <person name="Brown A."/>
            <person name="Chapman S.B."/>
            <person name="Chen Z."/>
            <person name="Dunbar C."/>
            <person name="Freedman E."/>
            <person name="Gearin G."/>
            <person name="Gellesch M."/>
            <person name="Goldberg J."/>
            <person name="Griggs A."/>
            <person name="Gujja S."/>
            <person name="Heiman D."/>
            <person name="Howarth C."/>
            <person name="Larson L."/>
            <person name="Lui A."/>
            <person name="MacDonald P.J.P."/>
            <person name="Mehta T."/>
            <person name="Montmayeur A."/>
            <person name="Murphy C."/>
            <person name="Neiman D."/>
            <person name="Pearson M."/>
            <person name="Priest M."/>
            <person name="Roberts A."/>
            <person name="Saif S."/>
            <person name="Shea T."/>
            <person name="Shenoy N."/>
            <person name="Sisk P."/>
            <person name="Stolte C."/>
            <person name="Sykes S."/>
            <person name="Yandava C."/>
            <person name="Wortman J."/>
            <person name="Nusbaum C."/>
            <person name="Birren B."/>
        </authorList>
    </citation>
    <scope>NUCLEOTIDE SEQUENCE</scope>
    <source>
        <strain evidence="2">R3-111a-1</strain>
    </source>
</reference>
<proteinExistence type="predicted"/>
<dbReference type="OrthoDB" id="5098262at2759"/>
<evidence type="ECO:0000313" key="3">
    <source>
        <dbReference type="EnsemblFungi" id="EJT75487"/>
    </source>
</evidence>
<feature type="region of interest" description="Disordered" evidence="1">
    <location>
        <begin position="251"/>
        <end position="273"/>
    </location>
</feature>
<dbReference type="EMBL" id="GL385397">
    <property type="protein sequence ID" value="EJT75487.1"/>
    <property type="molecule type" value="Genomic_DNA"/>
</dbReference>
<reference evidence="3" key="4">
    <citation type="journal article" date="2015" name="G3 (Bethesda)">
        <title>Genome sequences of three phytopathogenic species of the Magnaporthaceae family of fungi.</title>
        <authorList>
            <person name="Okagaki L.H."/>
            <person name="Nunes C.C."/>
            <person name="Sailsbery J."/>
            <person name="Clay B."/>
            <person name="Brown D."/>
            <person name="John T."/>
            <person name="Oh Y."/>
            <person name="Young N."/>
            <person name="Fitzgerald M."/>
            <person name="Haas B.J."/>
            <person name="Zeng Q."/>
            <person name="Young S."/>
            <person name="Adiconis X."/>
            <person name="Fan L."/>
            <person name="Levin J.Z."/>
            <person name="Mitchell T.K."/>
            <person name="Okubara P.A."/>
            <person name="Farman M.L."/>
            <person name="Kohn L.M."/>
            <person name="Birren B."/>
            <person name="Ma L.-J."/>
            <person name="Dean R.A."/>
        </authorList>
    </citation>
    <scope>NUCLEOTIDE SEQUENCE</scope>
    <source>
        <strain evidence="3">R3-111a-1</strain>
    </source>
</reference>
<evidence type="ECO:0000313" key="2">
    <source>
        <dbReference type="EMBL" id="EJT75487.1"/>
    </source>
</evidence>
<dbReference type="HOGENOM" id="CLU_022889_0_0_1"/>
<gene>
    <name evidence="3" type="primary">20345878</name>
    <name evidence="2" type="ORF">GGTG_05420</name>
</gene>
<dbReference type="GeneID" id="20345878"/>
<evidence type="ECO:0000313" key="4">
    <source>
        <dbReference type="Proteomes" id="UP000006039"/>
    </source>
</evidence>
<dbReference type="eggNOG" id="ENOG502SU7U">
    <property type="taxonomic scope" value="Eukaryota"/>
</dbReference>
<name>J3NVV8_GAET3</name>
<feature type="region of interest" description="Disordered" evidence="1">
    <location>
        <begin position="206"/>
        <end position="226"/>
    </location>
</feature>
<reference evidence="4" key="1">
    <citation type="submission" date="2010-07" db="EMBL/GenBank/DDBJ databases">
        <title>The genome sequence of Gaeumannomyces graminis var. tritici strain R3-111a-1.</title>
        <authorList>
            <consortium name="The Broad Institute Genome Sequencing Platform"/>
            <person name="Ma L.-J."/>
            <person name="Dead R."/>
            <person name="Young S."/>
            <person name="Zeng Q."/>
            <person name="Koehrsen M."/>
            <person name="Alvarado L."/>
            <person name="Berlin A."/>
            <person name="Chapman S.B."/>
            <person name="Chen Z."/>
            <person name="Freedman E."/>
            <person name="Gellesch M."/>
            <person name="Goldberg J."/>
            <person name="Griggs A."/>
            <person name="Gujja S."/>
            <person name="Heilman E.R."/>
            <person name="Heiman D."/>
            <person name="Hepburn T."/>
            <person name="Howarth C."/>
            <person name="Jen D."/>
            <person name="Larson L."/>
            <person name="Mehta T."/>
            <person name="Neiman D."/>
            <person name="Pearson M."/>
            <person name="Roberts A."/>
            <person name="Saif S."/>
            <person name="Shea T."/>
            <person name="Shenoy N."/>
            <person name="Sisk P."/>
            <person name="Stolte C."/>
            <person name="Sykes S."/>
            <person name="Walk T."/>
            <person name="White J."/>
            <person name="Yandava C."/>
            <person name="Haas B."/>
            <person name="Nusbaum C."/>
            <person name="Birren B."/>
        </authorList>
    </citation>
    <scope>NUCLEOTIDE SEQUENCE [LARGE SCALE GENOMIC DNA]</scope>
    <source>
        <strain evidence="4">R3-111a-1</strain>
    </source>
</reference>
<dbReference type="Proteomes" id="UP000006039">
    <property type="component" value="Unassembled WGS sequence"/>
</dbReference>
<feature type="compositionally biased region" description="Polar residues" evidence="1">
    <location>
        <begin position="213"/>
        <end position="224"/>
    </location>
</feature>
<sequence length="604" mass="64843">MLPAPAAPSFLSPALLSYHPGPAISHHQAHPQVMPCDPSPWDCAHAERLASPSTWCTVRSPPHLGHDVGGPQSLSHHIYVPALVPAAAGSLPGPPVSGTDLAGIGVGPGAAKSDDSGELRLAVPPPLHGGVAPIHLVGPAVSGVISSFPADLSGYDLSAFPAQGHFVPPAPIGPEPLQRPPEPLPDSSWQSDYAWRSTHVSFTDPLDCPSGYQPHSPSGNVTTHESSHVAQPARSNIVPARPQKAIAPLSSLDKSQASPAFAATSGPSRYSQNRQKMEPYMSRLQKGPCGIGGVGTGGPNGGRPACKTCRDRQERNTNPELVVLCYRLDLKDCCVFRRGKQALSSSPLHRVEGRETMCWDPSNAGITSLQVKMTGLIGSKPLEVQCRSFRQVGCDRLGKNIGGSTPGEVWTLPPLAATRFAEIRRALEEDSLGWCVGFISALRSPHLNRNAQTLAEWLYVARQYALWTGANLAHVERGLTGEETLNIRQVQDEGSALNGLVPIPPMLDLQIDTVIIRWMCVVQDDLMKDVFKKIRDKNKQHFLDIFLAIFVLCCTAECVAREQEEFVKEYAASGASLTVSHFQDGMGSGPQTPYLAAREKLTSR</sequence>
<evidence type="ECO:0000256" key="1">
    <source>
        <dbReference type="SAM" id="MobiDB-lite"/>
    </source>
</evidence>
<dbReference type="AlphaFoldDB" id="J3NVV8"/>